<organism evidence="2 3">
    <name type="scientific">Aaosphaeria arxii CBS 175.79</name>
    <dbReference type="NCBI Taxonomy" id="1450172"/>
    <lineage>
        <taxon>Eukaryota</taxon>
        <taxon>Fungi</taxon>
        <taxon>Dikarya</taxon>
        <taxon>Ascomycota</taxon>
        <taxon>Pezizomycotina</taxon>
        <taxon>Dothideomycetes</taxon>
        <taxon>Pleosporomycetidae</taxon>
        <taxon>Pleosporales</taxon>
        <taxon>Pleosporales incertae sedis</taxon>
        <taxon>Aaosphaeria</taxon>
    </lineage>
</organism>
<sequence length="117" mass="12483">MRGQGNLRPSYAPLPPSSTPTTPRPLALLSRQIRLHLLLTITGLYSTGLLSRICAGAVLPSWAGPIRTHGKGRLQSSPRIQATGKSFKGSSSLTTVPFASCATKIVATYPIQKIMIE</sequence>
<dbReference type="RefSeq" id="XP_033379381.1">
    <property type="nucleotide sequence ID" value="XM_033529177.1"/>
</dbReference>
<feature type="non-terminal residue" evidence="2">
    <location>
        <position position="1"/>
    </location>
</feature>
<dbReference type="AlphaFoldDB" id="A0A6A5XDF9"/>
<dbReference type="EMBL" id="ML978075">
    <property type="protein sequence ID" value="KAF2011042.1"/>
    <property type="molecule type" value="Genomic_DNA"/>
</dbReference>
<dbReference type="Proteomes" id="UP000799778">
    <property type="component" value="Unassembled WGS sequence"/>
</dbReference>
<gene>
    <name evidence="2" type="ORF">BU24DRAFT_427248</name>
</gene>
<evidence type="ECO:0000313" key="3">
    <source>
        <dbReference type="Proteomes" id="UP000799778"/>
    </source>
</evidence>
<dbReference type="GeneID" id="54286574"/>
<protein>
    <submittedName>
        <fullName evidence="2">Uncharacterized protein</fullName>
    </submittedName>
</protein>
<evidence type="ECO:0000256" key="1">
    <source>
        <dbReference type="SAM" id="MobiDB-lite"/>
    </source>
</evidence>
<accession>A0A6A5XDF9</accession>
<reference evidence="2" key="1">
    <citation type="journal article" date="2020" name="Stud. Mycol.">
        <title>101 Dothideomycetes genomes: a test case for predicting lifestyles and emergence of pathogens.</title>
        <authorList>
            <person name="Haridas S."/>
            <person name="Albert R."/>
            <person name="Binder M."/>
            <person name="Bloem J."/>
            <person name="Labutti K."/>
            <person name="Salamov A."/>
            <person name="Andreopoulos B."/>
            <person name="Baker S."/>
            <person name="Barry K."/>
            <person name="Bills G."/>
            <person name="Bluhm B."/>
            <person name="Cannon C."/>
            <person name="Castanera R."/>
            <person name="Culley D."/>
            <person name="Daum C."/>
            <person name="Ezra D."/>
            <person name="Gonzalez J."/>
            <person name="Henrissat B."/>
            <person name="Kuo A."/>
            <person name="Liang C."/>
            <person name="Lipzen A."/>
            <person name="Lutzoni F."/>
            <person name="Magnuson J."/>
            <person name="Mondo S."/>
            <person name="Nolan M."/>
            <person name="Ohm R."/>
            <person name="Pangilinan J."/>
            <person name="Park H.-J."/>
            <person name="Ramirez L."/>
            <person name="Alfaro M."/>
            <person name="Sun H."/>
            <person name="Tritt A."/>
            <person name="Yoshinaga Y."/>
            <person name="Zwiers L.-H."/>
            <person name="Turgeon B."/>
            <person name="Goodwin S."/>
            <person name="Spatafora J."/>
            <person name="Crous P."/>
            <person name="Grigoriev I."/>
        </authorList>
    </citation>
    <scope>NUCLEOTIDE SEQUENCE</scope>
    <source>
        <strain evidence="2">CBS 175.79</strain>
    </source>
</reference>
<keyword evidence="3" id="KW-1185">Reference proteome</keyword>
<evidence type="ECO:0000313" key="2">
    <source>
        <dbReference type="EMBL" id="KAF2011042.1"/>
    </source>
</evidence>
<proteinExistence type="predicted"/>
<name>A0A6A5XDF9_9PLEO</name>
<feature type="region of interest" description="Disordered" evidence="1">
    <location>
        <begin position="1"/>
        <end position="23"/>
    </location>
</feature>